<feature type="transmembrane region" description="Helical" evidence="1">
    <location>
        <begin position="20"/>
        <end position="40"/>
    </location>
</feature>
<comment type="caution">
    <text evidence="2">The sequence shown here is derived from an EMBL/GenBank/DDBJ whole genome shotgun (WGS) entry which is preliminary data.</text>
</comment>
<keyword evidence="1" id="KW-1133">Transmembrane helix</keyword>
<sequence>MATTKGEKPRPAGRWYQRVFWLIAIWFASVLALGILASGLRWMMHMAGMTSH</sequence>
<dbReference type="Pfam" id="PF10617">
    <property type="entry name" value="DUF2474"/>
    <property type="match status" value="1"/>
</dbReference>
<dbReference type="InterPro" id="IPR018895">
    <property type="entry name" value="DUF2474"/>
</dbReference>
<gene>
    <name evidence="2" type="ORF">FXO26_26255</name>
</gene>
<keyword evidence="1" id="KW-0472">Membrane</keyword>
<keyword evidence="1" id="KW-0812">Transmembrane</keyword>
<name>A0A5D3G3H9_9PSED</name>
<proteinExistence type="predicted"/>
<evidence type="ECO:0000313" key="2">
    <source>
        <dbReference type="EMBL" id="TYK54792.1"/>
    </source>
</evidence>
<evidence type="ECO:0000313" key="3">
    <source>
        <dbReference type="Proteomes" id="UP000324029"/>
    </source>
</evidence>
<evidence type="ECO:0000256" key="1">
    <source>
        <dbReference type="SAM" id="Phobius"/>
    </source>
</evidence>
<protein>
    <submittedName>
        <fullName evidence="2">DUF2474 domain-containing protein</fullName>
    </submittedName>
</protein>
<dbReference type="EMBL" id="VSRO01000017">
    <property type="protein sequence ID" value="TYK54792.1"/>
    <property type="molecule type" value="Genomic_DNA"/>
</dbReference>
<organism evidence="2 3">
    <name type="scientific">Pseudomonas synxantha</name>
    <dbReference type="NCBI Taxonomy" id="47883"/>
    <lineage>
        <taxon>Bacteria</taxon>
        <taxon>Pseudomonadati</taxon>
        <taxon>Pseudomonadota</taxon>
        <taxon>Gammaproteobacteria</taxon>
        <taxon>Pseudomonadales</taxon>
        <taxon>Pseudomonadaceae</taxon>
        <taxon>Pseudomonas</taxon>
    </lineage>
</organism>
<reference evidence="2 3" key="1">
    <citation type="submission" date="2019-08" db="EMBL/GenBank/DDBJ databases">
        <title>Subclass B2 metallo-beta lactamase from Pseudomonas synxantha.</title>
        <authorList>
            <person name="Poirel L."/>
            <person name="Palmieri M."/>
            <person name="Masseron A."/>
            <person name="Perreten V."/>
            <person name="Nordman P."/>
        </authorList>
    </citation>
    <scope>NUCLEOTIDE SEQUENCE [LARGE SCALE GENOMIC DNA]</scope>
    <source>
        <strain evidence="2 3">MCP106</strain>
    </source>
</reference>
<dbReference type="Proteomes" id="UP000324029">
    <property type="component" value="Unassembled WGS sequence"/>
</dbReference>
<reference evidence="2 3" key="2">
    <citation type="submission" date="2019-08" db="EMBL/GenBank/DDBJ databases">
        <authorList>
            <person name="Brilhante M."/>
            <person name="Perreten V."/>
        </authorList>
    </citation>
    <scope>NUCLEOTIDE SEQUENCE [LARGE SCALE GENOMIC DNA]</scope>
    <source>
        <strain evidence="2 3">MCP106</strain>
    </source>
</reference>
<dbReference type="RefSeq" id="WP_103734436.1">
    <property type="nucleotide sequence ID" value="NZ_LR027557.1"/>
</dbReference>
<dbReference type="AlphaFoldDB" id="A0A5D3G3H9"/>
<accession>A0A5D3G3H9</accession>